<dbReference type="AlphaFoldDB" id="A0A9P5XAV9"/>
<protein>
    <submittedName>
        <fullName evidence="2">Uncharacterized protein</fullName>
    </submittedName>
</protein>
<proteinExistence type="predicted"/>
<feature type="transmembrane region" description="Helical" evidence="1">
    <location>
        <begin position="72"/>
        <end position="91"/>
    </location>
</feature>
<accession>A0A9P5XAV9</accession>
<name>A0A9P5XAV9_9AGAR</name>
<evidence type="ECO:0000256" key="1">
    <source>
        <dbReference type="SAM" id="Phobius"/>
    </source>
</evidence>
<dbReference type="EMBL" id="MU151243">
    <property type="protein sequence ID" value="KAF9446486.1"/>
    <property type="molecule type" value="Genomic_DNA"/>
</dbReference>
<comment type="caution">
    <text evidence="2">The sequence shown here is derived from an EMBL/GenBank/DDBJ whole genome shotgun (WGS) entry which is preliminary data.</text>
</comment>
<dbReference type="Proteomes" id="UP000807342">
    <property type="component" value="Unassembled WGS sequence"/>
</dbReference>
<evidence type="ECO:0000313" key="3">
    <source>
        <dbReference type="Proteomes" id="UP000807342"/>
    </source>
</evidence>
<gene>
    <name evidence="2" type="ORF">P691DRAFT_184617</name>
</gene>
<keyword evidence="1" id="KW-0812">Transmembrane</keyword>
<organism evidence="2 3">
    <name type="scientific">Macrolepiota fuliginosa MF-IS2</name>
    <dbReference type="NCBI Taxonomy" id="1400762"/>
    <lineage>
        <taxon>Eukaryota</taxon>
        <taxon>Fungi</taxon>
        <taxon>Dikarya</taxon>
        <taxon>Basidiomycota</taxon>
        <taxon>Agaricomycotina</taxon>
        <taxon>Agaricomycetes</taxon>
        <taxon>Agaricomycetidae</taxon>
        <taxon>Agaricales</taxon>
        <taxon>Agaricineae</taxon>
        <taxon>Agaricaceae</taxon>
        <taxon>Macrolepiota</taxon>
    </lineage>
</organism>
<evidence type="ECO:0000313" key="2">
    <source>
        <dbReference type="EMBL" id="KAF9446486.1"/>
    </source>
</evidence>
<reference evidence="2" key="1">
    <citation type="submission" date="2020-11" db="EMBL/GenBank/DDBJ databases">
        <authorList>
            <consortium name="DOE Joint Genome Institute"/>
            <person name="Ahrendt S."/>
            <person name="Riley R."/>
            <person name="Andreopoulos W."/>
            <person name="Labutti K."/>
            <person name="Pangilinan J."/>
            <person name="Ruiz-Duenas F.J."/>
            <person name="Barrasa J.M."/>
            <person name="Sanchez-Garcia M."/>
            <person name="Camarero S."/>
            <person name="Miyauchi S."/>
            <person name="Serrano A."/>
            <person name="Linde D."/>
            <person name="Babiker R."/>
            <person name="Drula E."/>
            <person name="Ayuso-Fernandez I."/>
            <person name="Pacheco R."/>
            <person name="Padilla G."/>
            <person name="Ferreira P."/>
            <person name="Barriuso J."/>
            <person name="Kellner H."/>
            <person name="Castanera R."/>
            <person name="Alfaro M."/>
            <person name="Ramirez L."/>
            <person name="Pisabarro A.G."/>
            <person name="Kuo A."/>
            <person name="Tritt A."/>
            <person name="Lipzen A."/>
            <person name="He G."/>
            <person name="Yan M."/>
            <person name="Ng V."/>
            <person name="Cullen D."/>
            <person name="Martin F."/>
            <person name="Rosso M.-N."/>
            <person name="Henrissat B."/>
            <person name="Hibbett D."/>
            <person name="Martinez A.T."/>
            <person name="Grigoriev I.V."/>
        </authorList>
    </citation>
    <scope>NUCLEOTIDE SEQUENCE</scope>
    <source>
        <strain evidence="2">MF-IS2</strain>
    </source>
</reference>
<feature type="transmembrane region" description="Helical" evidence="1">
    <location>
        <begin position="7"/>
        <end position="27"/>
    </location>
</feature>
<sequence>MHYTPRRCAVIPHALPPMSFCLLWLAVNHFDYDHHLLALRPLTPRLSIPPILLPHGAAIWARLVVGHKFFAVAVYLTSCWVFIFHCCLILWC</sequence>
<keyword evidence="1" id="KW-0472">Membrane</keyword>
<keyword evidence="3" id="KW-1185">Reference proteome</keyword>
<keyword evidence="1" id="KW-1133">Transmembrane helix</keyword>